<dbReference type="PROSITE" id="PS50995">
    <property type="entry name" value="HTH_MARR_2"/>
    <property type="match status" value="1"/>
</dbReference>
<proteinExistence type="predicted"/>
<accession>A0A2V1KBU9</accession>
<evidence type="ECO:0000256" key="5">
    <source>
        <dbReference type="ARBA" id="ARBA00023163"/>
    </source>
</evidence>
<organism evidence="7 8">
    <name type="scientific">Ancrocorticia populi</name>
    <dbReference type="NCBI Taxonomy" id="2175228"/>
    <lineage>
        <taxon>Bacteria</taxon>
        <taxon>Bacillati</taxon>
        <taxon>Actinomycetota</taxon>
        <taxon>Actinomycetes</taxon>
        <taxon>Actinomycetales</taxon>
        <taxon>Actinomycetaceae</taxon>
        <taxon>Ancrocorticia</taxon>
    </lineage>
</organism>
<comment type="subcellular location">
    <subcellularLocation>
        <location evidence="1">Cytoplasm</location>
    </subcellularLocation>
</comment>
<protein>
    <submittedName>
        <fullName evidence="7">MarR family transcriptional regulator</fullName>
    </submittedName>
</protein>
<dbReference type="Gene3D" id="1.10.10.10">
    <property type="entry name" value="Winged helix-like DNA-binding domain superfamily/Winged helix DNA-binding domain"/>
    <property type="match status" value="1"/>
</dbReference>
<dbReference type="PANTHER" id="PTHR33164">
    <property type="entry name" value="TRANSCRIPTIONAL REGULATOR, MARR FAMILY"/>
    <property type="match status" value="1"/>
</dbReference>
<gene>
    <name evidence="7" type="ORF">DD236_01430</name>
</gene>
<evidence type="ECO:0000256" key="1">
    <source>
        <dbReference type="ARBA" id="ARBA00004496"/>
    </source>
</evidence>
<feature type="domain" description="HTH marR-type" evidence="6">
    <location>
        <begin position="5"/>
        <end position="136"/>
    </location>
</feature>
<dbReference type="PRINTS" id="PR00598">
    <property type="entry name" value="HTHMARR"/>
</dbReference>
<evidence type="ECO:0000256" key="3">
    <source>
        <dbReference type="ARBA" id="ARBA00023015"/>
    </source>
</evidence>
<dbReference type="Proteomes" id="UP000245283">
    <property type="component" value="Unassembled WGS sequence"/>
</dbReference>
<evidence type="ECO:0000313" key="7">
    <source>
        <dbReference type="EMBL" id="PWF27750.1"/>
    </source>
</evidence>
<evidence type="ECO:0000256" key="4">
    <source>
        <dbReference type="ARBA" id="ARBA00023125"/>
    </source>
</evidence>
<dbReference type="InterPro" id="IPR036390">
    <property type="entry name" value="WH_DNA-bd_sf"/>
</dbReference>
<keyword evidence="8" id="KW-1185">Reference proteome</keyword>
<evidence type="ECO:0000256" key="2">
    <source>
        <dbReference type="ARBA" id="ARBA00022490"/>
    </source>
</evidence>
<keyword evidence="4" id="KW-0238">DNA-binding</keyword>
<dbReference type="InterPro" id="IPR036388">
    <property type="entry name" value="WH-like_DNA-bd_sf"/>
</dbReference>
<dbReference type="SMART" id="SM00347">
    <property type="entry name" value="HTH_MARR"/>
    <property type="match status" value="1"/>
</dbReference>
<evidence type="ECO:0000259" key="6">
    <source>
        <dbReference type="PROSITE" id="PS50995"/>
    </source>
</evidence>
<dbReference type="PANTHER" id="PTHR33164:SF5">
    <property type="entry name" value="ORGANIC HYDROPEROXIDE RESISTANCE TRANSCRIPTIONAL REGULATOR"/>
    <property type="match status" value="1"/>
</dbReference>
<dbReference type="GO" id="GO:0006950">
    <property type="term" value="P:response to stress"/>
    <property type="evidence" value="ECO:0007669"/>
    <property type="project" value="TreeGrafter"/>
</dbReference>
<comment type="caution">
    <text evidence="7">The sequence shown here is derived from an EMBL/GenBank/DDBJ whole genome shotgun (WGS) entry which is preliminary data.</text>
</comment>
<dbReference type="AlphaFoldDB" id="A0A2V1KBU9"/>
<dbReference type="InterPro" id="IPR039422">
    <property type="entry name" value="MarR/SlyA-like"/>
</dbReference>
<dbReference type="InterPro" id="IPR000835">
    <property type="entry name" value="HTH_MarR-typ"/>
</dbReference>
<sequence>MGATDRMLCFALYSASRKTIRTYREFLDPWNLTYPQYLVLYVLWNQGPQTVRKLGEEMELDSGTLSPLVKRLEQAGYISRHRTPEDERVVNIRLTEAGEQLREPLSRIPRDVAAAMGVTDDATASGLIRSLRQIGHQGPASTSHTPTRKD</sequence>
<dbReference type="FunFam" id="1.10.10.10:FF:000163">
    <property type="entry name" value="MarR family transcriptional regulator"/>
    <property type="match status" value="1"/>
</dbReference>
<name>A0A2V1KBU9_9ACTO</name>
<dbReference type="GO" id="GO:0003677">
    <property type="term" value="F:DNA binding"/>
    <property type="evidence" value="ECO:0007669"/>
    <property type="project" value="UniProtKB-KW"/>
</dbReference>
<dbReference type="EMBL" id="QETB01000001">
    <property type="protein sequence ID" value="PWF27750.1"/>
    <property type="molecule type" value="Genomic_DNA"/>
</dbReference>
<dbReference type="Pfam" id="PF01047">
    <property type="entry name" value="MarR"/>
    <property type="match status" value="1"/>
</dbReference>
<dbReference type="SUPFAM" id="SSF46785">
    <property type="entry name" value="Winged helix' DNA-binding domain"/>
    <property type="match status" value="1"/>
</dbReference>
<evidence type="ECO:0000313" key="8">
    <source>
        <dbReference type="Proteomes" id="UP000245283"/>
    </source>
</evidence>
<reference evidence="8" key="1">
    <citation type="submission" date="2018-05" db="EMBL/GenBank/DDBJ databases">
        <authorList>
            <person name="Li Y."/>
        </authorList>
    </citation>
    <scope>NUCLEOTIDE SEQUENCE [LARGE SCALE GENOMIC DNA]</scope>
    <source>
        <strain evidence="8">sk1b4</strain>
    </source>
</reference>
<dbReference type="GO" id="GO:0003700">
    <property type="term" value="F:DNA-binding transcription factor activity"/>
    <property type="evidence" value="ECO:0007669"/>
    <property type="project" value="InterPro"/>
</dbReference>
<keyword evidence="5" id="KW-0804">Transcription</keyword>
<dbReference type="RefSeq" id="WP_109093247.1">
    <property type="nucleotide sequence ID" value="NZ_QETB01000001.1"/>
</dbReference>
<dbReference type="GO" id="GO:0005737">
    <property type="term" value="C:cytoplasm"/>
    <property type="evidence" value="ECO:0007669"/>
    <property type="project" value="UniProtKB-SubCell"/>
</dbReference>
<keyword evidence="3" id="KW-0805">Transcription regulation</keyword>
<dbReference type="OrthoDB" id="9806864at2"/>
<keyword evidence="2" id="KW-0963">Cytoplasm</keyword>